<feature type="domain" description="Abortive phage infection protein C-terminal" evidence="1">
    <location>
        <begin position="236"/>
        <end position="398"/>
    </location>
</feature>
<evidence type="ECO:0000313" key="2">
    <source>
        <dbReference type="EMBL" id="GAA1995285.1"/>
    </source>
</evidence>
<dbReference type="Pfam" id="PF10592">
    <property type="entry name" value="AIPR"/>
    <property type="match status" value="1"/>
</dbReference>
<evidence type="ECO:0000313" key="3">
    <source>
        <dbReference type="Proteomes" id="UP001501585"/>
    </source>
</evidence>
<protein>
    <submittedName>
        <fullName evidence="2">AIPR family protein</fullName>
    </submittedName>
</protein>
<sequence>MRQVRRALESSFSGLIDMSDFESYAAEDRRRAFLSRALAALAVRMVTGWGSADAAAAVIDGRDDQGIDAIAVNNDPPHVYLIQAKWSDKGRATVKARTVKDMFDGFRLIDDEESGQFNPRGQFLAEQVKEAIVNRGASVTVLTVLMGVEAPSPEVMRALANGEKEFNTHGGLVDHRFLHAGDVWTWVRDDVAPDPVSMSVELYPWFSLDVPHHAFQGIIPAERVAEWLDKNGSRLFERNIRNPLSGTLTNEEITSTLSDEPSLFWYFNNGITVLCDTVQVQYSSMRNPQGSPVTLHLQGASVVNGAQTVRAVQRSLEHSDDAAAAKVGVRVIVTGGETEFASRTTRATNRQNQVEQRDFAALDPAQGEIRADLRAEIGKTYLVKRGELSPSPETGCTLDEAAVALACAHPNVTYASRAARSLATLWERGSGATYEILFRPQPNAFQIWRSVLTVRSIRKEMHDLRRHYEGRAAAVLEHGSYLMAHLVFQWLGTDDIGDPYLDWEAEFLPRVAEGVESRLALLLKALDDTYPRGRVQAIVSDPDKCREVTAVMSELDGGIQDDVTVPDQYVKKIQAQKRRRPNTVPTLIDHGAISEGAPLDFVASNDREREALASWLSEDPRRSRATWVNNRTKPLLWEADGRKYSPSGLVSLMWKLAEWESQPVANQGTTRWQTDDGQTLVEMAVALQAAVDSD</sequence>
<comment type="caution">
    <text evidence="2">The sequence shown here is derived from an EMBL/GenBank/DDBJ whole genome shotgun (WGS) entry which is preliminary data.</text>
</comment>
<dbReference type="Proteomes" id="UP001501585">
    <property type="component" value="Unassembled WGS sequence"/>
</dbReference>
<accession>A0ABN2SZW1</accession>
<organism evidence="2 3">
    <name type="scientific">Nocardiopsis rhodophaea</name>
    <dbReference type="NCBI Taxonomy" id="280238"/>
    <lineage>
        <taxon>Bacteria</taxon>
        <taxon>Bacillati</taxon>
        <taxon>Actinomycetota</taxon>
        <taxon>Actinomycetes</taxon>
        <taxon>Streptosporangiales</taxon>
        <taxon>Nocardiopsidaceae</taxon>
        <taxon>Nocardiopsis</taxon>
    </lineage>
</organism>
<proteinExistence type="predicted"/>
<evidence type="ECO:0000259" key="1">
    <source>
        <dbReference type="Pfam" id="PF10592"/>
    </source>
</evidence>
<dbReference type="InterPro" id="IPR018891">
    <property type="entry name" value="AIPR_C"/>
</dbReference>
<reference evidence="2 3" key="1">
    <citation type="journal article" date="2019" name="Int. J. Syst. Evol. Microbiol.">
        <title>The Global Catalogue of Microorganisms (GCM) 10K type strain sequencing project: providing services to taxonomists for standard genome sequencing and annotation.</title>
        <authorList>
            <consortium name="The Broad Institute Genomics Platform"/>
            <consortium name="The Broad Institute Genome Sequencing Center for Infectious Disease"/>
            <person name="Wu L."/>
            <person name="Ma J."/>
        </authorList>
    </citation>
    <scope>NUCLEOTIDE SEQUENCE [LARGE SCALE GENOMIC DNA]</scope>
    <source>
        <strain evidence="2 3">JCM 15313</strain>
    </source>
</reference>
<name>A0ABN2SZW1_9ACTN</name>
<gene>
    <name evidence="2" type="ORF">GCM10009799_21990</name>
</gene>
<keyword evidence="3" id="KW-1185">Reference proteome</keyword>
<dbReference type="EMBL" id="BAAAPC010000008">
    <property type="protein sequence ID" value="GAA1995285.1"/>
    <property type="molecule type" value="Genomic_DNA"/>
</dbReference>